<reference evidence="2" key="1">
    <citation type="submission" date="2017-12" db="EMBL/GenBank/DDBJ databases">
        <title>Insights into the successfully spreading KPC-encoding IncII plasmids.</title>
        <authorList>
            <person name="Brandt C."/>
            <person name="Pletz M.W."/>
            <person name="Makarewicz O."/>
        </authorList>
    </citation>
    <scope>NUCLEOTIDE SEQUENCE</scope>
    <source>
        <strain evidence="2">St015256/1</strain>
        <plasmid evidence="2">pUJ-83KPC</plasmid>
    </source>
</reference>
<organism evidence="2">
    <name type="scientific">Klebsiella pneumoniae</name>
    <dbReference type="NCBI Taxonomy" id="573"/>
    <lineage>
        <taxon>Bacteria</taxon>
        <taxon>Pseudomonadati</taxon>
        <taxon>Pseudomonadota</taxon>
        <taxon>Gammaproteobacteria</taxon>
        <taxon>Enterobacterales</taxon>
        <taxon>Enterobacteriaceae</taxon>
        <taxon>Klebsiella/Raoultella group</taxon>
        <taxon>Klebsiella</taxon>
        <taxon>Klebsiella pneumoniae complex</taxon>
    </lineage>
</organism>
<name>A0A2P1BP84_KLEPN</name>
<sequence>MAYDFKEAFFCIYDEPDKQSAQNAFEAWENSLPPYGMEPFKKLVKRYTTITTTSLPTGMRRSQSPMAIPKGSTA</sequence>
<evidence type="ECO:0000313" key="2">
    <source>
        <dbReference type="EMBL" id="AVI43553.1"/>
    </source>
</evidence>
<protein>
    <submittedName>
        <fullName evidence="2">Uncharacterized protein</fullName>
    </submittedName>
</protein>
<dbReference type="EMBL" id="MG700549">
    <property type="protein sequence ID" value="AVI43553.1"/>
    <property type="molecule type" value="Genomic_DNA"/>
</dbReference>
<geneLocation type="plasmid" evidence="2">
    <name>pUJ-83KPC</name>
</geneLocation>
<proteinExistence type="predicted"/>
<evidence type="ECO:0000256" key="1">
    <source>
        <dbReference type="SAM" id="MobiDB-lite"/>
    </source>
</evidence>
<feature type="compositionally biased region" description="Polar residues" evidence="1">
    <location>
        <begin position="54"/>
        <end position="65"/>
    </location>
</feature>
<dbReference type="AlphaFoldDB" id="A0A2P1BP84"/>
<feature type="region of interest" description="Disordered" evidence="1">
    <location>
        <begin position="54"/>
        <end position="74"/>
    </location>
</feature>
<accession>A0A2P1BP84</accession>
<keyword evidence="2" id="KW-0614">Plasmid</keyword>